<dbReference type="SUPFAM" id="SSF55040">
    <property type="entry name" value="Molybdenum cofactor biosynthesis protein C, MoaC"/>
    <property type="match status" value="1"/>
</dbReference>
<dbReference type="GO" id="GO:0006777">
    <property type="term" value="P:Mo-molybdopterin cofactor biosynthetic process"/>
    <property type="evidence" value="ECO:0007669"/>
    <property type="project" value="UniProtKB-KW"/>
</dbReference>
<dbReference type="InterPro" id="IPR002820">
    <property type="entry name" value="Mopterin_CF_biosynth-C_dom"/>
</dbReference>
<evidence type="ECO:0000259" key="3">
    <source>
        <dbReference type="Pfam" id="PF01967"/>
    </source>
</evidence>
<accession>A0A382PR77</accession>
<keyword evidence="2" id="KW-0501">Molybdenum cofactor biosynthesis</keyword>
<proteinExistence type="predicted"/>
<feature type="non-terminal residue" evidence="4">
    <location>
        <position position="79"/>
    </location>
</feature>
<organism evidence="4">
    <name type="scientific">marine metagenome</name>
    <dbReference type="NCBI Taxonomy" id="408172"/>
    <lineage>
        <taxon>unclassified sequences</taxon>
        <taxon>metagenomes</taxon>
        <taxon>ecological metagenomes</taxon>
    </lineage>
</organism>
<evidence type="ECO:0000313" key="4">
    <source>
        <dbReference type="EMBL" id="SVC75290.1"/>
    </source>
</evidence>
<dbReference type="InterPro" id="IPR036522">
    <property type="entry name" value="MoaC_sf"/>
</dbReference>
<dbReference type="Gene3D" id="3.30.70.640">
    <property type="entry name" value="Molybdopterin cofactor biosynthesis C (MoaC) domain"/>
    <property type="match status" value="1"/>
</dbReference>
<dbReference type="Pfam" id="PF01967">
    <property type="entry name" value="MoaC"/>
    <property type="match status" value="1"/>
</dbReference>
<evidence type="ECO:0000256" key="1">
    <source>
        <dbReference type="ARBA" id="ARBA00005046"/>
    </source>
</evidence>
<comment type="pathway">
    <text evidence="1">Cofactor biosynthesis; molybdopterin biosynthesis.</text>
</comment>
<evidence type="ECO:0000256" key="2">
    <source>
        <dbReference type="ARBA" id="ARBA00023150"/>
    </source>
</evidence>
<protein>
    <recommendedName>
        <fullName evidence="3">Molybdopterin cofactor biosynthesis C (MoaC) domain-containing protein</fullName>
    </recommendedName>
</protein>
<dbReference type="UniPathway" id="UPA00344"/>
<name>A0A382PR77_9ZZZZ</name>
<feature type="domain" description="Molybdopterin cofactor biosynthesis C (MoaC)" evidence="3">
    <location>
        <begin position="1"/>
        <end position="77"/>
    </location>
</feature>
<reference evidence="4" key="1">
    <citation type="submission" date="2018-05" db="EMBL/GenBank/DDBJ databases">
        <authorList>
            <person name="Lanie J.A."/>
            <person name="Ng W.-L."/>
            <person name="Kazmierczak K.M."/>
            <person name="Andrzejewski T.M."/>
            <person name="Davidsen T.M."/>
            <person name="Wayne K.J."/>
            <person name="Tettelin H."/>
            <person name="Glass J.I."/>
            <person name="Rusch D."/>
            <person name="Podicherti R."/>
            <person name="Tsui H.-C.T."/>
            <person name="Winkler M.E."/>
        </authorList>
    </citation>
    <scope>NUCLEOTIDE SEQUENCE</scope>
</reference>
<dbReference type="AlphaFoldDB" id="A0A382PR77"/>
<sequence length="79" mass="8686">MVDISGKQPTHRTAIANGHISMTPETLRKIKTDQLSKGDVLQVARIAAIMAAKKTSELIPLCHPILISSFRVKFTEDDT</sequence>
<gene>
    <name evidence="4" type="ORF">METZ01_LOCUS328144</name>
</gene>
<dbReference type="EMBL" id="UINC01108869">
    <property type="protein sequence ID" value="SVC75290.1"/>
    <property type="molecule type" value="Genomic_DNA"/>
</dbReference>